<gene>
    <name evidence="1" type="ORF">APLA_LOCUS11946</name>
    <name evidence="2" type="ORF">APLA_LOCUS16962</name>
</gene>
<sequence>MVPTFSGISCRVSPLAGELAASRAPPPHRGTACLSARSLCPAPPIPPPPPDLQPAAPHRGNRELHLLSNKADFTVVCAFHVMLFRML</sequence>
<evidence type="ECO:0000313" key="2">
    <source>
        <dbReference type="EMBL" id="CAB3260455.1"/>
    </source>
</evidence>
<evidence type="ECO:0000313" key="1">
    <source>
        <dbReference type="EMBL" id="CAB3249028.1"/>
    </source>
</evidence>
<dbReference type="EMBL" id="CADEBD010000857">
    <property type="protein sequence ID" value="CAB3260455.1"/>
    <property type="molecule type" value="Genomic_DNA"/>
</dbReference>
<comment type="caution">
    <text evidence="1">The sequence shown here is derived from an EMBL/GenBank/DDBJ whole genome shotgun (WGS) entry which is preliminary data.</text>
</comment>
<evidence type="ECO:0000313" key="4">
    <source>
        <dbReference type="Proteomes" id="UP000494256"/>
    </source>
</evidence>
<reference evidence="3 4" key="1">
    <citation type="submission" date="2020-04" db="EMBL/GenBank/DDBJ databases">
        <authorList>
            <person name="Wallbank WR R."/>
            <person name="Pardo Diaz C."/>
            <person name="Kozak K."/>
            <person name="Martin S."/>
            <person name="Jiggins C."/>
            <person name="Moest M."/>
            <person name="Warren A I."/>
            <person name="Byers J.R.P. K."/>
            <person name="Montejo-Kovacevich G."/>
            <person name="Yen C E."/>
        </authorList>
    </citation>
    <scope>NUCLEOTIDE SEQUENCE [LARGE SCALE GENOMIC DNA]</scope>
</reference>
<accession>A0A8S1AID8</accession>
<dbReference type="Proteomes" id="UP000494106">
    <property type="component" value="Unassembled WGS sequence"/>
</dbReference>
<evidence type="ECO:0000313" key="3">
    <source>
        <dbReference type="Proteomes" id="UP000494106"/>
    </source>
</evidence>
<name>A0A8S1AID8_ARCPL</name>
<protein>
    <submittedName>
        <fullName evidence="1">Uncharacterized protein</fullName>
    </submittedName>
</protein>
<dbReference type="Proteomes" id="UP000494256">
    <property type="component" value="Unassembled WGS sequence"/>
</dbReference>
<dbReference type="EMBL" id="CADEBC010000536">
    <property type="protein sequence ID" value="CAB3249028.1"/>
    <property type="molecule type" value="Genomic_DNA"/>
</dbReference>
<proteinExistence type="predicted"/>
<dbReference type="AlphaFoldDB" id="A0A8S1AID8"/>
<organism evidence="1 3">
    <name type="scientific">Arctia plantaginis</name>
    <name type="common">Wood tiger moth</name>
    <name type="synonym">Phalaena plantaginis</name>
    <dbReference type="NCBI Taxonomy" id="874455"/>
    <lineage>
        <taxon>Eukaryota</taxon>
        <taxon>Metazoa</taxon>
        <taxon>Ecdysozoa</taxon>
        <taxon>Arthropoda</taxon>
        <taxon>Hexapoda</taxon>
        <taxon>Insecta</taxon>
        <taxon>Pterygota</taxon>
        <taxon>Neoptera</taxon>
        <taxon>Endopterygota</taxon>
        <taxon>Lepidoptera</taxon>
        <taxon>Glossata</taxon>
        <taxon>Ditrysia</taxon>
        <taxon>Noctuoidea</taxon>
        <taxon>Erebidae</taxon>
        <taxon>Arctiinae</taxon>
        <taxon>Arctia</taxon>
    </lineage>
</organism>
<keyword evidence="3" id="KW-1185">Reference proteome</keyword>